<dbReference type="InterPro" id="IPR029787">
    <property type="entry name" value="Nucleotide_cyclase"/>
</dbReference>
<evidence type="ECO:0000259" key="1">
    <source>
        <dbReference type="SMART" id="SM00267"/>
    </source>
</evidence>
<dbReference type="Proteomes" id="UP000510822">
    <property type="component" value="Chromosome"/>
</dbReference>
<name>A0A7D5ZG58_9NEIS</name>
<organism evidence="2 3">
    <name type="scientific">Chitinibacter fontanus</name>
    <dbReference type="NCBI Taxonomy" id="1737446"/>
    <lineage>
        <taxon>Bacteria</taxon>
        <taxon>Pseudomonadati</taxon>
        <taxon>Pseudomonadota</taxon>
        <taxon>Betaproteobacteria</taxon>
        <taxon>Neisseriales</taxon>
        <taxon>Chitinibacteraceae</taxon>
        <taxon>Chitinibacter</taxon>
    </lineage>
</organism>
<evidence type="ECO:0000313" key="3">
    <source>
        <dbReference type="Proteomes" id="UP000510822"/>
    </source>
</evidence>
<feature type="domain" description="GGDEF" evidence="1">
    <location>
        <begin position="261"/>
        <end position="429"/>
    </location>
</feature>
<dbReference type="InterPro" id="IPR019734">
    <property type="entry name" value="TPR_rpt"/>
</dbReference>
<dbReference type="Pfam" id="PF13176">
    <property type="entry name" value="TPR_7"/>
    <property type="match status" value="1"/>
</dbReference>
<dbReference type="SUPFAM" id="SSF55073">
    <property type="entry name" value="Nucleotide cyclase"/>
    <property type="match status" value="1"/>
</dbReference>
<sequence length="432" mass="48156">MNQQQQIKQGQQLLRQGLVSNALKTWLDGLSQSTNIPEELPYWVVLGGYFRAAGQAERALSLHQHAYGLMGSDAYLRSWLEMQLCLDLLALDQAALAQQALQRACQFADLLCCPILQELLSQIYSALGQDEASANALESAIQLYQDDALAVAQCSLDLLKVYARLPKVRAERLKVAIDVANRHLPLLKDQSRPMCIQLGHACQMLGRDEDAARYFKQALQLPTPKHTKKSKPRRLAMVEYKLQQITSDIEIEMLREKNAAQHQHVKQLETAGFRDEITGLYNSRYLAMRWDDLHQQAQQGTALCLLSIGINLFASISEVLGKDAALLMYIQIGQILQAQCPDDAILVTSGTGSFELILLKHERASVEGIVAAVQDKIAKIEQAYLPEPLSVSAGGAYFIANEARDVFQLRANLALFLAQRQETKQICWDGEA</sequence>
<dbReference type="Gene3D" id="3.30.70.270">
    <property type="match status" value="1"/>
</dbReference>
<dbReference type="InterPro" id="IPR043128">
    <property type="entry name" value="Rev_trsase/Diguanyl_cyclase"/>
</dbReference>
<proteinExistence type="predicted"/>
<dbReference type="InterPro" id="IPR011990">
    <property type="entry name" value="TPR-like_helical_dom_sf"/>
</dbReference>
<gene>
    <name evidence="2" type="ORF">HZU75_10235</name>
</gene>
<protein>
    <submittedName>
        <fullName evidence="2">Diguanylate cyclase</fullName>
    </submittedName>
</protein>
<dbReference type="Pfam" id="PF00990">
    <property type="entry name" value="GGDEF"/>
    <property type="match status" value="1"/>
</dbReference>
<accession>A0A7D5ZG58</accession>
<dbReference type="SMART" id="SM00267">
    <property type="entry name" value="GGDEF"/>
    <property type="match status" value="1"/>
</dbReference>
<dbReference type="RefSeq" id="WP_180305995.1">
    <property type="nucleotide sequence ID" value="NZ_CP058952.1"/>
</dbReference>
<dbReference type="InterPro" id="IPR000160">
    <property type="entry name" value="GGDEF_dom"/>
</dbReference>
<keyword evidence="3" id="KW-1185">Reference proteome</keyword>
<evidence type="ECO:0000313" key="2">
    <source>
        <dbReference type="EMBL" id="QLI81888.1"/>
    </source>
</evidence>
<dbReference type="KEGG" id="cfon:HZU75_10235"/>
<reference evidence="2 3" key="1">
    <citation type="journal article" date="2016" name="Int. J. Syst. Evol. Microbiol.">
        <title>Chitinibacter fontanus sp. nov., isolated from a spring.</title>
        <authorList>
            <person name="Sheu S.Y."/>
            <person name="Li Y.S."/>
            <person name="Young C.C."/>
            <person name="Chen W.M."/>
        </authorList>
    </citation>
    <scope>NUCLEOTIDE SEQUENCE [LARGE SCALE GENOMIC DNA]</scope>
    <source>
        <strain evidence="2 3">STM-7</strain>
    </source>
</reference>
<dbReference type="Gene3D" id="1.25.40.10">
    <property type="entry name" value="Tetratricopeptide repeat domain"/>
    <property type="match status" value="1"/>
</dbReference>
<dbReference type="EMBL" id="CP058952">
    <property type="protein sequence ID" value="QLI81888.1"/>
    <property type="molecule type" value="Genomic_DNA"/>
</dbReference>
<dbReference type="AlphaFoldDB" id="A0A7D5ZG58"/>
<dbReference type="SUPFAM" id="SSF48452">
    <property type="entry name" value="TPR-like"/>
    <property type="match status" value="1"/>
</dbReference>